<feature type="compositionally biased region" description="Basic and acidic residues" evidence="3">
    <location>
        <begin position="90"/>
        <end position="100"/>
    </location>
</feature>
<dbReference type="Pfam" id="PF01344">
    <property type="entry name" value="Kelch_1"/>
    <property type="match status" value="1"/>
</dbReference>
<dbReference type="SUPFAM" id="SSF117281">
    <property type="entry name" value="Kelch motif"/>
    <property type="match status" value="1"/>
</dbReference>
<dbReference type="SUPFAM" id="SSF54695">
    <property type="entry name" value="POZ domain"/>
    <property type="match status" value="1"/>
</dbReference>
<feature type="region of interest" description="Disordered" evidence="3">
    <location>
        <begin position="72"/>
        <end position="100"/>
    </location>
</feature>
<dbReference type="SMART" id="SM00875">
    <property type="entry name" value="BACK"/>
    <property type="match status" value="1"/>
</dbReference>
<dbReference type="WBParaSite" id="TREG1_890.1">
    <property type="protein sequence ID" value="TREG1_890.1"/>
    <property type="gene ID" value="TREG1_890"/>
</dbReference>
<dbReference type="Gene3D" id="3.30.710.10">
    <property type="entry name" value="Potassium Channel Kv1.1, Chain A"/>
    <property type="match status" value="1"/>
</dbReference>
<dbReference type="Pfam" id="PF24681">
    <property type="entry name" value="Kelch_KLHDC2_KLHL20_DRC7"/>
    <property type="match status" value="1"/>
</dbReference>
<dbReference type="InterPro" id="IPR015915">
    <property type="entry name" value="Kelch-typ_b-propeller"/>
</dbReference>
<evidence type="ECO:0000313" key="5">
    <source>
        <dbReference type="Proteomes" id="UP000050795"/>
    </source>
</evidence>
<dbReference type="SMART" id="SM00612">
    <property type="entry name" value="Kelch"/>
    <property type="match status" value="5"/>
</dbReference>
<dbReference type="Proteomes" id="UP000050795">
    <property type="component" value="Unassembled WGS sequence"/>
</dbReference>
<evidence type="ECO:0000313" key="6">
    <source>
        <dbReference type="WBParaSite" id="TREG1_890.1"/>
    </source>
</evidence>
<feature type="compositionally biased region" description="Basic and acidic residues" evidence="3">
    <location>
        <begin position="72"/>
        <end position="81"/>
    </location>
</feature>
<dbReference type="Pfam" id="PF07707">
    <property type="entry name" value="BACK"/>
    <property type="match status" value="1"/>
</dbReference>
<organism evidence="5 6">
    <name type="scientific">Trichobilharzia regenti</name>
    <name type="common">Nasal bird schistosome</name>
    <dbReference type="NCBI Taxonomy" id="157069"/>
    <lineage>
        <taxon>Eukaryota</taxon>
        <taxon>Metazoa</taxon>
        <taxon>Spiralia</taxon>
        <taxon>Lophotrochozoa</taxon>
        <taxon>Platyhelminthes</taxon>
        <taxon>Trematoda</taxon>
        <taxon>Digenea</taxon>
        <taxon>Strigeidida</taxon>
        <taxon>Schistosomatoidea</taxon>
        <taxon>Schistosomatidae</taxon>
        <taxon>Trichobilharzia</taxon>
    </lineage>
</organism>
<dbReference type="InterPro" id="IPR011705">
    <property type="entry name" value="BACK"/>
</dbReference>
<dbReference type="Pfam" id="PF00651">
    <property type="entry name" value="BTB"/>
    <property type="match status" value="1"/>
</dbReference>
<dbReference type="Gene3D" id="1.25.40.420">
    <property type="match status" value="1"/>
</dbReference>
<evidence type="ECO:0000256" key="1">
    <source>
        <dbReference type="ARBA" id="ARBA00022441"/>
    </source>
</evidence>
<dbReference type="InterPro" id="IPR006652">
    <property type="entry name" value="Kelch_1"/>
</dbReference>
<dbReference type="InterPro" id="IPR017096">
    <property type="entry name" value="BTB-kelch_protein"/>
</dbReference>
<protein>
    <recommendedName>
        <fullName evidence="4">BTB domain-containing protein</fullName>
    </recommendedName>
</protein>
<reference evidence="5" key="1">
    <citation type="submission" date="2022-06" db="EMBL/GenBank/DDBJ databases">
        <authorList>
            <person name="Berger JAMES D."/>
            <person name="Berger JAMES D."/>
        </authorList>
    </citation>
    <scope>NUCLEOTIDE SEQUENCE [LARGE SCALE GENOMIC DNA]</scope>
</reference>
<dbReference type="PIRSF" id="PIRSF037037">
    <property type="entry name" value="Kelch-like_protein_gigaxonin"/>
    <property type="match status" value="1"/>
</dbReference>
<dbReference type="Gene3D" id="2.120.10.80">
    <property type="entry name" value="Kelch-type beta propeller"/>
    <property type="match status" value="2"/>
</dbReference>
<dbReference type="InterPro" id="IPR000210">
    <property type="entry name" value="BTB/POZ_dom"/>
</dbReference>
<keyword evidence="1" id="KW-0880">Kelch repeat</keyword>
<feature type="domain" description="BTB" evidence="4">
    <location>
        <begin position="32"/>
        <end position="136"/>
    </location>
</feature>
<dbReference type="PANTHER" id="PTHR45632:SF3">
    <property type="entry name" value="KELCH-LIKE PROTEIN 32"/>
    <property type="match status" value="1"/>
</dbReference>
<dbReference type="InterPro" id="IPR011333">
    <property type="entry name" value="SKP1/BTB/POZ_sf"/>
</dbReference>
<evidence type="ECO:0000256" key="3">
    <source>
        <dbReference type="SAM" id="MobiDB-lite"/>
    </source>
</evidence>
<dbReference type="PANTHER" id="PTHR45632">
    <property type="entry name" value="LD33804P"/>
    <property type="match status" value="1"/>
</dbReference>
<dbReference type="PROSITE" id="PS50097">
    <property type="entry name" value="BTB"/>
    <property type="match status" value="1"/>
</dbReference>
<evidence type="ECO:0000259" key="4">
    <source>
        <dbReference type="PROSITE" id="PS50097"/>
    </source>
</evidence>
<reference evidence="6" key="2">
    <citation type="submission" date="2023-11" db="UniProtKB">
        <authorList>
            <consortium name="WormBaseParasite"/>
        </authorList>
    </citation>
    <scope>IDENTIFICATION</scope>
</reference>
<name>A0AA85KKX9_TRIRE</name>
<keyword evidence="5" id="KW-1185">Reference proteome</keyword>
<evidence type="ECO:0000256" key="2">
    <source>
        <dbReference type="ARBA" id="ARBA00022737"/>
    </source>
</evidence>
<sequence length="665" mass="75616">MSDINGRFINPMGPNDLCQKLFQQQQDKISECDFLLECDTHSQVVHRCLLRAVSPTIDQLCSEECINSDSNHTDSDPNDFHSDDDDDYHENDINQDSDKSHQIRQVKNSFHLGNIPANTLEAIVNYIYKSEILINDTNALELFNACSLLKIQFIQDACTDYLKASLNDNNCLLIMKNFNTNNSNEDNKLVNECIKYAAKHFDSMLEKDEMLNATPDELLRMLKHTEFCIQDEWKLIEFIHSWINHDQTNRYSYADQLTKQIRFQLLDTEKLLEILENLEWAIFHQCVKKALIELGQLSRQSAIAKWERKSDLPKDAELNSSPPPRVASSLKTCSNTKTTEMLSDTTLVCFGGRLSDKRFTMSITCFEISQLTLPVNQLSLDEQEFVECDEILSDDIIRESFTFPYLKQFIVPNLQQMPSMRKGFGAVSLENRIYLFGGRPKTSLQSGEIYDISEESWLEGPKLNVGRSWFCLTECDGLIFAVGGVGDDAGPILSSVEMLDPRVNKWQLLSPMIRPRFGFGICPTKKGMAVVGGVDEQTVELYDIKSGKWQPLAKMEEAREAPSVFAYDDSIYICGGANKAGCLNRTNIFSLKTGEWSQGKSMILHRAFTATRIWKEFVFLIGGRNNTEPSNLIQAYNLKTNEWAVLPQTLPYYVSSCCAITTNVL</sequence>
<dbReference type="SMART" id="SM00225">
    <property type="entry name" value="BTB"/>
    <property type="match status" value="1"/>
</dbReference>
<proteinExistence type="predicted"/>
<accession>A0AA85KKX9</accession>
<dbReference type="AlphaFoldDB" id="A0AA85KKX9"/>
<keyword evidence="2" id="KW-0677">Repeat</keyword>